<evidence type="ECO:0000259" key="1">
    <source>
        <dbReference type="Pfam" id="PF18640"/>
    </source>
</evidence>
<comment type="caution">
    <text evidence="2">The sequence shown here is derived from an EMBL/GenBank/DDBJ whole genome shotgun (WGS) entry which is preliminary data.</text>
</comment>
<dbReference type="Pfam" id="PF18640">
    <property type="entry name" value="LepB_N"/>
    <property type="match status" value="1"/>
</dbReference>
<dbReference type="Proteomes" id="UP000442694">
    <property type="component" value="Unassembled WGS sequence"/>
</dbReference>
<dbReference type="EMBL" id="WFLN01000005">
    <property type="protein sequence ID" value="KAB8031984.1"/>
    <property type="molecule type" value="Genomic_DNA"/>
</dbReference>
<evidence type="ECO:0000313" key="3">
    <source>
        <dbReference type="Proteomes" id="UP000442694"/>
    </source>
</evidence>
<evidence type="ECO:0000313" key="2">
    <source>
        <dbReference type="EMBL" id="KAB8031984.1"/>
    </source>
</evidence>
<name>A0A833JEM8_9BACT</name>
<gene>
    <name evidence="2" type="ORF">GCL57_04880</name>
</gene>
<feature type="domain" description="LepB N-terminal" evidence="1">
    <location>
        <begin position="151"/>
        <end position="281"/>
    </location>
</feature>
<sequence length="307" mass="35571">MLSNSINKSMPTFPKFIIDYSKKGKKFGGQVSRCPHGGIYEKNINNQKYTILFKQGRNDGETICEFLAKAIYELVIPGYAANIFFSKYNDVTLTKNMKKNDLHYNIYIGSVFFEDFFEIHKIMGYKERPRFLNTFHSKDSKHFVNVFKNSNLGRILATSLWVGDYDVHIANIGTSTEKNRYHFVKIDHGWSFAQFQDRMNYKSVPWSGFSALGRPTNHYKDYDHFGLYNNPEGEFQKTIRFLKHIGPEQIKSALSKAYSEVPIYYAENANKSVAKWIGFPSSHIPSANNLIDYLTYKLYKRATSPLV</sequence>
<dbReference type="AlphaFoldDB" id="A0A833JEM8"/>
<accession>A0A833JEM8</accession>
<keyword evidence="3" id="KW-1185">Reference proteome</keyword>
<protein>
    <recommendedName>
        <fullName evidence="1">LepB N-terminal domain-containing protein</fullName>
    </recommendedName>
</protein>
<reference evidence="2 3" key="1">
    <citation type="submission" date="2019-10" db="EMBL/GenBank/DDBJ databases">
        <title>New genus of Silvanigrellaceae.</title>
        <authorList>
            <person name="Pitt A."/>
            <person name="Hahn M.W."/>
        </authorList>
    </citation>
    <scope>NUCLEOTIDE SEQUENCE [LARGE SCALE GENOMIC DNA]</scope>
    <source>
        <strain evidence="2 3">33A1-SZDP</strain>
    </source>
</reference>
<dbReference type="RefSeq" id="WP_152212159.1">
    <property type="nucleotide sequence ID" value="NZ_WFLN01000005.1"/>
</dbReference>
<dbReference type="InterPro" id="IPR040519">
    <property type="entry name" value="LepB_N"/>
</dbReference>
<organism evidence="2 3">
    <name type="scientific">Fluviispira multicolorata</name>
    <dbReference type="NCBI Taxonomy" id="2654512"/>
    <lineage>
        <taxon>Bacteria</taxon>
        <taxon>Pseudomonadati</taxon>
        <taxon>Bdellovibrionota</taxon>
        <taxon>Oligoflexia</taxon>
        <taxon>Silvanigrellales</taxon>
        <taxon>Silvanigrellaceae</taxon>
        <taxon>Fluviispira</taxon>
    </lineage>
</organism>
<proteinExistence type="predicted"/>